<feature type="domain" description="HTH hxlR-type" evidence="4">
    <location>
        <begin position="38"/>
        <end position="137"/>
    </location>
</feature>
<dbReference type="Pfam" id="PF01638">
    <property type="entry name" value="HxlR"/>
    <property type="match status" value="1"/>
</dbReference>
<evidence type="ECO:0000256" key="3">
    <source>
        <dbReference type="ARBA" id="ARBA00023163"/>
    </source>
</evidence>
<dbReference type="SUPFAM" id="SSF46785">
    <property type="entry name" value="Winged helix' DNA-binding domain"/>
    <property type="match status" value="1"/>
</dbReference>
<sequence>MCLTHIDDRAECKCRNTMNGIAIKLTEPDEADHEAANCRALGEILDRIGDKWTVMVVGVLSKGPMRFNAIQRTIPGVSHRMLTLTLRGLERDGLVRRTAFATIPPRVDYELTELGRSLKAPLETLAKWARDRQPEIEAAREMFDPRP</sequence>
<proteinExistence type="predicted"/>
<evidence type="ECO:0000256" key="2">
    <source>
        <dbReference type="ARBA" id="ARBA00023125"/>
    </source>
</evidence>
<reference evidence="5 6" key="2">
    <citation type="submission" date="2019-09" db="EMBL/GenBank/DDBJ databases">
        <title>Mesorhizobium sp. MaA-C15 isolated from Microcystis aeruginosa.</title>
        <authorList>
            <person name="Jeong S.E."/>
            <person name="Jin H.M."/>
            <person name="Jeon C.O."/>
        </authorList>
    </citation>
    <scope>NUCLEOTIDE SEQUENCE [LARGE SCALE GENOMIC DNA]</scope>
    <source>
        <strain evidence="5 6">MaA-C15</strain>
    </source>
</reference>
<reference evidence="5 6" key="1">
    <citation type="submission" date="2019-08" db="EMBL/GenBank/DDBJ databases">
        <authorList>
            <person name="Seo Y.L."/>
        </authorList>
    </citation>
    <scope>NUCLEOTIDE SEQUENCE [LARGE SCALE GENOMIC DNA]</scope>
    <source>
        <strain evidence="5 6">MaA-C15</strain>
    </source>
</reference>
<evidence type="ECO:0000256" key="1">
    <source>
        <dbReference type="ARBA" id="ARBA00023015"/>
    </source>
</evidence>
<accession>A0A5D4GY62</accession>
<dbReference type="InterPro" id="IPR036390">
    <property type="entry name" value="WH_DNA-bd_sf"/>
</dbReference>
<evidence type="ECO:0000313" key="6">
    <source>
        <dbReference type="Proteomes" id="UP000323258"/>
    </source>
</evidence>
<dbReference type="PANTHER" id="PTHR33204">
    <property type="entry name" value="TRANSCRIPTIONAL REGULATOR, MARR FAMILY"/>
    <property type="match status" value="1"/>
</dbReference>
<dbReference type="Gene3D" id="1.10.10.10">
    <property type="entry name" value="Winged helix-like DNA-binding domain superfamily/Winged helix DNA-binding domain"/>
    <property type="match status" value="1"/>
</dbReference>
<dbReference type="InterPro" id="IPR002577">
    <property type="entry name" value="HTH_HxlR"/>
</dbReference>
<dbReference type="GO" id="GO:0003677">
    <property type="term" value="F:DNA binding"/>
    <property type="evidence" value="ECO:0007669"/>
    <property type="project" value="UniProtKB-KW"/>
</dbReference>
<keyword evidence="3" id="KW-0804">Transcription</keyword>
<dbReference type="PANTHER" id="PTHR33204:SF39">
    <property type="entry name" value="TRANSCRIPTIONAL REGULATORY PROTEIN"/>
    <property type="match status" value="1"/>
</dbReference>
<name>A0A5D4GY62_9HYPH</name>
<dbReference type="OrthoDB" id="9800350at2"/>
<dbReference type="EMBL" id="VSZS01000059">
    <property type="protein sequence ID" value="TYR33526.1"/>
    <property type="molecule type" value="Genomic_DNA"/>
</dbReference>
<keyword evidence="6" id="KW-1185">Reference proteome</keyword>
<comment type="caution">
    <text evidence="5">The sequence shown here is derived from an EMBL/GenBank/DDBJ whole genome shotgun (WGS) entry which is preliminary data.</text>
</comment>
<dbReference type="AlphaFoldDB" id="A0A5D4GY62"/>
<evidence type="ECO:0000259" key="4">
    <source>
        <dbReference type="PROSITE" id="PS51118"/>
    </source>
</evidence>
<protein>
    <submittedName>
        <fullName evidence="5">Helix-turn-helix transcriptional regulator</fullName>
    </submittedName>
</protein>
<evidence type="ECO:0000313" key="5">
    <source>
        <dbReference type="EMBL" id="TYR33526.1"/>
    </source>
</evidence>
<organism evidence="5 6">
    <name type="scientific">Neoaquamicrobium microcysteis</name>
    <dbReference type="NCBI Taxonomy" id="2682781"/>
    <lineage>
        <taxon>Bacteria</taxon>
        <taxon>Pseudomonadati</taxon>
        <taxon>Pseudomonadota</taxon>
        <taxon>Alphaproteobacteria</taxon>
        <taxon>Hyphomicrobiales</taxon>
        <taxon>Phyllobacteriaceae</taxon>
        <taxon>Neoaquamicrobium</taxon>
    </lineage>
</organism>
<keyword evidence="1" id="KW-0805">Transcription regulation</keyword>
<dbReference type="PROSITE" id="PS51118">
    <property type="entry name" value="HTH_HXLR"/>
    <property type="match status" value="1"/>
</dbReference>
<dbReference type="InterPro" id="IPR036388">
    <property type="entry name" value="WH-like_DNA-bd_sf"/>
</dbReference>
<gene>
    <name evidence="5" type="ORF">FY036_08110</name>
</gene>
<keyword evidence="2" id="KW-0238">DNA-binding</keyword>
<dbReference type="Proteomes" id="UP000323258">
    <property type="component" value="Unassembled WGS sequence"/>
</dbReference>